<evidence type="ECO:0000259" key="6">
    <source>
        <dbReference type="PROSITE" id="PS50001"/>
    </source>
</evidence>
<accession>A0A8C2BQT7</accession>
<evidence type="ECO:0000256" key="4">
    <source>
        <dbReference type="PROSITE-ProRule" id="PRU00191"/>
    </source>
</evidence>
<keyword evidence="1 3" id="KW-0344">Guanine-nucleotide releasing factor</keyword>
<feature type="region of interest" description="Disordered" evidence="5">
    <location>
        <begin position="294"/>
        <end position="324"/>
    </location>
</feature>
<dbReference type="FunFam" id="3.30.505.10:FF:000013">
    <property type="entry name" value="SH2 domain-containing protein 3C isoform X1"/>
    <property type="match status" value="1"/>
</dbReference>
<dbReference type="InterPro" id="IPR036860">
    <property type="entry name" value="SH2_dom_sf"/>
</dbReference>
<dbReference type="PROSITE" id="PS50009">
    <property type="entry name" value="RASGEF_CAT"/>
    <property type="match status" value="1"/>
</dbReference>
<protein>
    <submittedName>
        <fullName evidence="8">BCAR3 adaptor protein, NSP family member</fullName>
    </submittedName>
</protein>
<dbReference type="FunFam" id="1.10.840.10:FF:000007">
    <property type="entry name" value="SH2 domain containing 3C (Predicted)"/>
    <property type="match status" value="1"/>
</dbReference>
<dbReference type="GO" id="GO:0005085">
    <property type="term" value="F:guanyl-nucleotide exchange factor activity"/>
    <property type="evidence" value="ECO:0007669"/>
    <property type="project" value="UniProtKB-KW"/>
</dbReference>
<dbReference type="InterPro" id="IPR044102">
    <property type="entry name" value="SH2_SHEP1/BCAR3/NSP1"/>
</dbReference>
<name>A0A8C2BQT7_CYPCA</name>
<dbReference type="PROSITE" id="PS50001">
    <property type="entry name" value="SH2"/>
    <property type="match status" value="1"/>
</dbReference>
<evidence type="ECO:0000259" key="7">
    <source>
        <dbReference type="PROSITE" id="PS50009"/>
    </source>
</evidence>
<dbReference type="Pfam" id="PF00017">
    <property type="entry name" value="SH2"/>
    <property type="match status" value="1"/>
</dbReference>
<feature type="region of interest" description="Disordered" evidence="5">
    <location>
        <begin position="380"/>
        <end position="400"/>
    </location>
</feature>
<dbReference type="SUPFAM" id="SSF48366">
    <property type="entry name" value="Ras GEF"/>
    <property type="match status" value="1"/>
</dbReference>
<evidence type="ECO:0000313" key="9">
    <source>
        <dbReference type="Proteomes" id="UP000694701"/>
    </source>
</evidence>
<feature type="domain" description="Ras-GEF" evidence="7">
    <location>
        <begin position="449"/>
        <end position="717"/>
    </location>
</feature>
<dbReference type="PRINTS" id="PR00401">
    <property type="entry name" value="SH2DOMAIN"/>
</dbReference>
<dbReference type="InterPro" id="IPR000980">
    <property type="entry name" value="SH2"/>
</dbReference>
<dbReference type="AlphaFoldDB" id="A0A8C2BQT7"/>
<dbReference type="InterPro" id="IPR036964">
    <property type="entry name" value="RASGEF_cat_dom_sf"/>
</dbReference>
<organism evidence="8 9">
    <name type="scientific">Cyprinus carpio</name>
    <name type="common">Common carp</name>
    <dbReference type="NCBI Taxonomy" id="7962"/>
    <lineage>
        <taxon>Eukaryota</taxon>
        <taxon>Metazoa</taxon>
        <taxon>Chordata</taxon>
        <taxon>Craniata</taxon>
        <taxon>Vertebrata</taxon>
        <taxon>Euteleostomi</taxon>
        <taxon>Actinopterygii</taxon>
        <taxon>Neopterygii</taxon>
        <taxon>Teleostei</taxon>
        <taxon>Ostariophysi</taxon>
        <taxon>Cypriniformes</taxon>
        <taxon>Cyprinidae</taxon>
        <taxon>Cyprininae</taxon>
        <taxon>Cyprinus</taxon>
    </lineage>
</organism>
<evidence type="ECO:0000256" key="3">
    <source>
        <dbReference type="PROSITE-ProRule" id="PRU00168"/>
    </source>
</evidence>
<dbReference type="SMART" id="SM00147">
    <property type="entry name" value="RasGEF"/>
    <property type="match status" value="1"/>
</dbReference>
<dbReference type="GO" id="GO:0007264">
    <property type="term" value="P:small GTPase-mediated signal transduction"/>
    <property type="evidence" value="ECO:0007669"/>
    <property type="project" value="InterPro"/>
</dbReference>
<reference evidence="8" key="1">
    <citation type="submission" date="2025-08" db="UniProtKB">
        <authorList>
            <consortium name="Ensembl"/>
        </authorList>
    </citation>
    <scope>IDENTIFICATION</scope>
</reference>
<dbReference type="InterPro" id="IPR023578">
    <property type="entry name" value="Ras_GEF_dom_sf"/>
</dbReference>
<dbReference type="Proteomes" id="UP000694701">
    <property type="component" value="Unplaced"/>
</dbReference>
<evidence type="ECO:0000256" key="1">
    <source>
        <dbReference type="ARBA" id="ARBA00022658"/>
    </source>
</evidence>
<dbReference type="SUPFAM" id="SSF55550">
    <property type="entry name" value="SH2 domain"/>
    <property type="match status" value="1"/>
</dbReference>
<dbReference type="Ensembl" id="ENSCCRT00020001365.1">
    <property type="protein sequence ID" value="ENSCCRP00020001139.1"/>
    <property type="gene ID" value="ENSCCRG00020000744.1"/>
</dbReference>
<evidence type="ECO:0000256" key="2">
    <source>
        <dbReference type="ARBA" id="ARBA00022999"/>
    </source>
</evidence>
<gene>
    <name evidence="8" type="primary">LOC109059083</name>
</gene>
<dbReference type="GO" id="GO:0001784">
    <property type="term" value="F:phosphotyrosine residue binding"/>
    <property type="evidence" value="ECO:0007669"/>
    <property type="project" value="InterPro"/>
</dbReference>
<dbReference type="PANTHER" id="PTHR14247">
    <property type="entry name" value="BREAST CANCER ANTI-ESTROGEN RESISTANCE PROTEIN 3 HOMOLOG-LIKE PROTEIN"/>
    <property type="match status" value="1"/>
</dbReference>
<evidence type="ECO:0000256" key="5">
    <source>
        <dbReference type="SAM" id="MobiDB-lite"/>
    </source>
</evidence>
<dbReference type="PANTHER" id="PTHR14247:SF10">
    <property type="entry name" value="BREAST CANCER ANTI-ESTROGEN RESISTANCE PROTEIN 3"/>
    <property type="match status" value="1"/>
</dbReference>
<dbReference type="InterPro" id="IPR051853">
    <property type="entry name" value="SH2-Ras-GEF_adapter"/>
</dbReference>
<keyword evidence="2 4" id="KW-0727">SH2 domain</keyword>
<evidence type="ECO:0000313" key="8">
    <source>
        <dbReference type="Ensembl" id="ENSCCRP00020001139.1"/>
    </source>
</evidence>
<proteinExistence type="predicted"/>
<dbReference type="SMART" id="SM00252">
    <property type="entry name" value="SH2"/>
    <property type="match status" value="1"/>
</dbReference>
<dbReference type="InterPro" id="IPR001895">
    <property type="entry name" value="RASGEF_cat_dom"/>
</dbReference>
<feature type="domain" description="SH2" evidence="6">
    <location>
        <begin position="63"/>
        <end position="162"/>
    </location>
</feature>
<sequence>MSERCNILRTITAALCCFYQKSSIIGAKFSRDKYIMDGPPEKLRRELEEELKLSSEEPQSHAWYHGAIPRQVAENLVQRDGDFLIRDSLSSPGNYVLTCQWKNTPRHFKINKRVVAMNEAYSRVQYLFEKEGFDSVPALVRYYVGNREPVSEVVGAIIFQPINRALPLRCLEEKYGVGSIRVEAGYSERKSLTSKRLSLNIMNGHTQDHTLSRGNLLSNKDKCGSQPACLNHVQERRRPLKTHQSESFLPIGECLSAQVQQMQHQPCPKSPVFRTGSEPVLSPTMPRRMAFDTPSGAAIRGSDSQLCPKPPPKPSKVPSMRQSGSPELSYCELSPCRPADWEKMNISQANGYVEKLKTEEELRRSNSSIKLDRSSYHNSIEALNNNSEEDNEEDVDKERDCRKGFQRPVFETETAFKPGDINFRLLPVENKPLEMTVLKKAKELLVSQDPKTIAKHILKADCQVARILNVSEEVKDQMGVTSGLELVTLPHGRQLRQDLMERHNTMAIGVAVDILGCTGSLEERAATLNRIILVALELKDSMGDLYAFSSIMKALDMPQITRLDHTWTSLRRKYTQSAINYEKSLKPFYKGLYDGSAEIPLSNASVPLLMPLLTLMERSAVTFEGMDAWENNDQGCEIMFRHLEGARAVARNADTYTCNAQRILQGFQPNDDMLEILRTDFQLRLLWGSRGAAVDQTERHDKFKLILTALSRKLEPPVKHTEL</sequence>
<dbReference type="Pfam" id="PF00617">
    <property type="entry name" value="RasGEF"/>
    <property type="match status" value="1"/>
</dbReference>
<dbReference type="Gene3D" id="1.10.840.10">
    <property type="entry name" value="Ras guanine-nucleotide exchange factors catalytic domain"/>
    <property type="match status" value="1"/>
</dbReference>
<dbReference type="Gene3D" id="3.30.505.10">
    <property type="entry name" value="SH2 domain"/>
    <property type="match status" value="1"/>
</dbReference>
<dbReference type="CDD" id="cd10337">
    <property type="entry name" value="SH2_BCAR3"/>
    <property type="match status" value="1"/>
</dbReference>